<dbReference type="Pfam" id="PF01757">
    <property type="entry name" value="Acyl_transf_3"/>
    <property type="match status" value="1"/>
</dbReference>
<protein>
    <recommendedName>
        <fullName evidence="2">Acyltransferase 3 domain-containing protein</fullName>
    </recommendedName>
</protein>
<feature type="transmembrane region" description="Helical" evidence="1">
    <location>
        <begin position="151"/>
        <end position="168"/>
    </location>
</feature>
<feature type="transmembrane region" description="Helical" evidence="1">
    <location>
        <begin position="180"/>
        <end position="198"/>
    </location>
</feature>
<dbReference type="PANTHER" id="PTHR23028">
    <property type="entry name" value="ACETYLTRANSFERASE"/>
    <property type="match status" value="1"/>
</dbReference>
<dbReference type="HOGENOM" id="CLU_005679_4_0_1"/>
<evidence type="ECO:0000313" key="4">
    <source>
        <dbReference type="Proteomes" id="UP000053259"/>
    </source>
</evidence>
<feature type="transmembrane region" description="Helical" evidence="1">
    <location>
        <begin position="20"/>
        <end position="38"/>
    </location>
</feature>
<evidence type="ECO:0000313" key="3">
    <source>
        <dbReference type="EMBL" id="KIW04294.1"/>
    </source>
</evidence>
<dbReference type="GO" id="GO:0016747">
    <property type="term" value="F:acyltransferase activity, transferring groups other than amino-acyl groups"/>
    <property type="evidence" value="ECO:0007669"/>
    <property type="project" value="InterPro"/>
</dbReference>
<keyword evidence="1" id="KW-1133">Transmembrane helix</keyword>
<feature type="transmembrane region" description="Helical" evidence="1">
    <location>
        <begin position="391"/>
        <end position="410"/>
    </location>
</feature>
<keyword evidence="1" id="KW-0472">Membrane</keyword>
<dbReference type="STRING" id="253628.A0A0D2AYP2"/>
<sequence length="473" mass="53740">MSDAKYPKSASRDTRWVEGLRGMAAVFVMTSHLALSYADFLEAARSKNQPPRWYNMPFIRVIFEGSPWVSVFLVLTGFVNALKPIKQTRAGHVDAALSDLASSCFRRSLRLMLPCTIATFLAWILAETGGFQTGRMVMSHWLVTTCAKPSGGLWLAIGTLFRAIMDTWSWNNNEIERNQWAMLYFLKGAMAVYVFLLATLKTRATYRMYLAAGLVAYGWRGLDAYIFMPIFTGVLLAEASQTATVHAFMSSRSIPLRILPYMALLFGWYCMSFPNRFPNRMPWSDNMLNFALNSFPENSDIHAYYNQIGVTFVIMAITFSQSLQRFFNLRLFQWLGARSFPIYLVHGPVLRSFLNWVLFAGEKVQWVEEVDKEGKVLGLVPMFGIPPGAKFLWALPLFLVATLVLADLWYRHVEPPCAQATKWIEERMRSNVIQSARTEKPSTPELSLSEAHFGSPLSRATTPMNEVDFVLPR</sequence>
<feature type="transmembrane region" description="Helical" evidence="1">
    <location>
        <begin position="111"/>
        <end position="131"/>
    </location>
</feature>
<dbReference type="InParanoid" id="A0A0D2AYP2"/>
<dbReference type="EMBL" id="KN847541">
    <property type="protein sequence ID" value="KIW04294.1"/>
    <property type="molecule type" value="Genomic_DNA"/>
</dbReference>
<dbReference type="RefSeq" id="XP_016214163.1">
    <property type="nucleotide sequence ID" value="XM_016357961.1"/>
</dbReference>
<feature type="transmembrane region" description="Helical" evidence="1">
    <location>
        <begin position="218"/>
        <end position="237"/>
    </location>
</feature>
<feature type="transmembrane region" description="Helical" evidence="1">
    <location>
        <begin position="301"/>
        <end position="319"/>
    </location>
</feature>
<keyword evidence="1" id="KW-0812">Transmembrane</keyword>
<gene>
    <name evidence="3" type="ORF">PV09_04590</name>
</gene>
<dbReference type="InterPro" id="IPR050879">
    <property type="entry name" value="Acyltransferase_3"/>
</dbReference>
<dbReference type="OrthoDB" id="5405781at2759"/>
<evidence type="ECO:0000259" key="2">
    <source>
        <dbReference type="Pfam" id="PF01757"/>
    </source>
</evidence>
<feature type="transmembrane region" description="Helical" evidence="1">
    <location>
        <begin position="258"/>
        <end position="277"/>
    </location>
</feature>
<dbReference type="AlphaFoldDB" id="A0A0D2AYP2"/>
<accession>A0A0D2AYP2</accession>
<reference evidence="3 4" key="1">
    <citation type="submission" date="2015-01" db="EMBL/GenBank/DDBJ databases">
        <title>The Genome Sequence of Ochroconis gallopava CBS43764.</title>
        <authorList>
            <consortium name="The Broad Institute Genomics Platform"/>
            <person name="Cuomo C."/>
            <person name="de Hoog S."/>
            <person name="Gorbushina A."/>
            <person name="Stielow B."/>
            <person name="Teixiera M."/>
            <person name="Abouelleil A."/>
            <person name="Chapman S.B."/>
            <person name="Priest M."/>
            <person name="Young S.K."/>
            <person name="Wortman J."/>
            <person name="Nusbaum C."/>
            <person name="Birren B."/>
        </authorList>
    </citation>
    <scope>NUCLEOTIDE SEQUENCE [LARGE SCALE GENOMIC DNA]</scope>
    <source>
        <strain evidence="3 4">CBS 43764</strain>
    </source>
</reference>
<feature type="domain" description="Acyltransferase 3" evidence="2">
    <location>
        <begin position="15"/>
        <end position="408"/>
    </location>
</feature>
<keyword evidence="4" id="KW-1185">Reference proteome</keyword>
<dbReference type="PANTHER" id="PTHR23028:SF128">
    <property type="entry name" value="ACYLTRANSFERASE 3 DOMAIN-CONTAINING PROTEIN"/>
    <property type="match status" value="1"/>
</dbReference>
<dbReference type="VEuPathDB" id="FungiDB:PV09_04590"/>
<organism evidence="3 4">
    <name type="scientific">Verruconis gallopava</name>
    <dbReference type="NCBI Taxonomy" id="253628"/>
    <lineage>
        <taxon>Eukaryota</taxon>
        <taxon>Fungi</taxon>
        <taxon>Dikarya</taxon>
        <taxon>Ascomycota</taxon>
        <taxon>Pezizomycotina</taxon>
        <taxon>Dothideomycetes</taxon>
        <taxon>Pleosporomycetidae</taxon>
        <taxon>Venturiales</taxon>
        <taxon>Sympoventuriaceae</taxon>
        <taxon>Verruconis</taxon>
    </lineage>
</organism>
<evidence type="ECO:0000256" key="1">
    <source>
        <dbReference type="SAM" id="Phobius"/>
    </source>
</evidence>
<name>A0A0D2AYP2_9PEZI</name>
<dbReference type="Proteomes" id="UP000053259">
    <property type="component" value="Unassembled WGS sequence"/>
</dbReference>
<feature type="transmembrane region" description="Helical" evidence="1">
    <location>
        <begin position="58"/>
        <end position="79"/>
    </location>
</feature>
<dbReference type="GeneID" id="27312563"/>
<proteinExistence type="predicted"/>
<dbReference type="InterPro" id="IPR002656">
    <property type="entry name" value="Acyl_transf_3_dom"/>
</dbReference>